<comment type="subunit">
    <text evidence="8">Microtubule inner protein component of sperm flagellar doublet microtubules.</text>
</comment>
<evidence type="ECO:0000256" key="2">
    <source>
        <dbReference type="ARBA" id="ARBA00022490"/>
    </source>
</evidence>
<keyword evidence="6" id="KW-0966">Cell projection</keyword>
<dbReference type="InterPro" id="IPR054709">
    <property type="entry name" value="CFAP107"/>
</dbReference>
<sequence length="1172" mass="134818">MLETALVNDVRIDVGPMGYRECSLLLILPPWLEEWRWRPCVCRRGLLFKLIFCDRNPSEIASMLDKPGVRQDEELEIHFNKGQFVVENSLARFGPLRFCLWVFLKSRVYINHLRTVQDLKANIRAEIAHHVTLARRPYGEPFPEGVESFRPVVLLWSYICIYVSLVLTDSNTMASPILHLTPLDFNFWGHTKDLVYELNIFSPFGCKRYLKLKRTCTRTGRRKANGGSSTPTTDLLHVSKIARFSNTRFSGWSTSFPSSERSLCEVGHRIKEWYSGADPIQSSPPPPEGQHSPAKPNRYCDKVLVGSWVTDRINSSPVQTEEYPKSSTYADSYDRKPLSRIDPSVVWDQKLNSEESNCNFITQIGRNDLPNYFENFTSTYDLSYNHFPKCFKGHINRTLRFRQGYHEPTEDYIPSFGNMTNYGLIDDKKQQWECEVQDPRKNNSTHYKDTFMAPDAKDYAFRRFATPKANSSVLNTVTLESTCLKLRDRPVFGVTPAFSLVQVPRPSTWNPITWECIPETPPTPCPKKLRWHEMDAKSVDLRRFQSDEREFWRKYFEEIRFDSKSLRGSCGSTRLRRERDPDQTKSITVVCQLSNLKVCFLVVHTAQRIQVIFESLMRNCYKAEEEANSKSFPEIPVDDELNAHVDSDVDKLEKMETKKVVSSQKDVPKAGNFVDNFSSSYDLSYNYFPKSFDGNIPRSLECGQEFHQPSSEYLPNFSTNQILVYDSNFISNVGDKGSPNFFENFSSYTTCPTTTSPLPSLYRVPTCLKLRDRPVFGVTRAFSLVQVPRASTWNLITWECIPETPPTKYIKPIKMYSNKTLIGNWFADRENTLAPTVLAQIPSIVYPELYNCKAFPIIPVDDELAELLDLDVDELEKLQSKKVVFLQKDVPKVANFLDKFSSSYDLSYNDFPKCYERNIPRLLESGQEFHQPSSAESDGRRREQDEVLYRKAHGKGEIRIYHLRVETFLSEEQILRPFVPEWHVRVIIDGIAYSSPRAAAILWQALGELYKGVWVFSRTLKESPCNIVHELPDDWKICFPMELRIPDEPGCIESCPEKFILHDLQFLELRVRHVPPHRRAVHLGGSDNLSRIKLPPNDQNASFRMLNLGEKAEKVVEFDTTRIAVSSAYPVGSLTKSRNGAGSTFYNFCPFSRKFVAAGTGSRGSRAPRSID</sequence>
<keyword evidence="5" id="KW-0206">Cytoskeleton</keyword>
<dbReference type="Pfam" id="PF22595">
    <property type="entry name" value="CFAP107"/>
    <property type="match status" value="1"/>
</dbReference>
<comment type="subcellular location">
    <subcellularLocation>
        <location evidence="1">Cytoplasm</location>
        <location evidence="1">Cytoskeleton</location>
        <location evidence="1">Flagellum axoneme</location>
    </subcellularLocation>
</comment>
<evidence type="ECO:0000256" key="4">
    <source>
        <dbReference type="ARBA" id="ARBA00023069"/>
    </source>
</evidence>
<dbReference type="AlphaFoldDB" id="A0A8J6HQR7"/>
<name>A0A8J6HQR7_TENMO</name>
<evidence type="ECO:0000256" key="6">
    <source>
        <dbReference type="ARBA" id="ARBA00023273"/>
    </source>
</evidence>
<evidence type="ECO:0000256" key="3">
    <source>
        <dbReference type="ARBA" id="ARBA00022846"/>
    </source>
</evidence>
<evidence type="ECO:0000256" key="1">
    <source>
        <dbReference type="ARBA" id="ARBA00004611"/>
    </source>
</evidence>
<keyword evidence="3" id="KW-0282">Flagellum</keyword>
<evidence type="ECO:0000256" key="7">
    <source>
        <dbReference type="ARBA" id="ARBA00035003"/>
    </source>
</evidence>
<evidence type="ECO:0000313" key="10">
    <source>
        <dbReference type="EMBL" id="KAH0818974.1"/>
    </source>
</evidence>
<organism evidence="10 11">
    <name type="scientific">Tenebrio molitor</name>
    <name type="common">Yellow mealworm beetle</name>
    <dbReference type="NCBI Taxonomy" id="7067"/>
    <lineage>
        <taxon>Eukaryota</taxon>
        <taxon>Metazoa</taxon>
        <taxon>Ecdysozoa</taxon>
        <taxon>Arthropoda</taxon>
        <taxon>Hexapoda</taxon>
        <taxon>Insecta</taxon>
        <taxon>Pterygota</taxon>
        <taxon>Neoptera</taxon>
        <taxon>Endopterygota</taxon>
        <taxon>Coleoptera</taxon>
        <taxon>Polyphaga</taxon>
        <taxon>Cucujiformia</taxon>
        <taxon>Tenebrionidae</taxon>
        <taxon>Tenebrio</taxon>
    </lineage>
</organism>
<evidence type="ECO:0000313" key="11">
    <source>
        <dbReference type="Proteomes" id="UP000719412"/>
    </source>
</evidence>
<protein>
    <submittedName>
        <fullName evidence="10">Uncharacterized protein</fullName>
    </submittedName>
</protein>
<keyword evidence="2" id="KW-0963">Cytoplasm</keyword>
<dbReference type="PANTHER" id="PTHR31180:SF2">
    <property type="entry name" value="CILIA- AND FLAGELLA-ASSOCIATED PROTEIN 107"/>
    <property type="match status" value="1"/>
</dbReference>
<keyword evidence="11" id="KW-1185">Reference proteome</keyword>
<dbReference type="InterPro" id="IPR037662">
    <property type="entry name" value="CFAP68/107"/>
</dbReference>
<keyword evidence="4" id="KW-0969">Cilium</keyword>
<reference evidence="10" key="1">
    <citation type="journal article" date="2020" name="J Insects Food Feed">
        <title>The yellow mealworm (Tenebrio molitor) genome: a resource for the emerging insects as food and feed industry.</title>
        <authorList>
            <person name="Eriksson T."/>
            <person name="Andere A."/>
            <person name="Kelstrup H."/>
            <person name="Emery V."/>
            <person name="Picard C."/>
        </authorList>
    </citation>
    <scope>NUCLEOTIDE SEQUENCE</scope>
    <source>
        <strain evidence="10">Stoneville</strain>
        <tissue evidence="10">Whole head</tissue>
    </source>
</reference>
<proteinExistence type="predicted"/>
<dbReference type="EMBL" id="JABDTM020016075">
    <property type="protein sequence ID" value="KAH0818974.1"/>
    <property type="molecule type" value="Genomic_DNA"/>
</dbReference>
<reference evidence="10" key="2">
    <citation type="submission" date="2021-08" db="EMBL/GenBank/DDBJ databases">
        <authorList>
            <person name="Eriksson T."/>
        </authorList>
    </citation>
    <scope>NUCLEOTIDE SEQUENCE</scope>
    <source>
        <strain evidence="10">Stoneville</strain>
        <tissue evidence="10">Whole head</tissue>
    </source>
</reference>
<feature type="region of interest" description="Disordered" evidence="9">
    <location>
        <begin position="276"/>
        <end position="296"/>
    </location>
</feature>
<evidence type="ECO:0000256" key="9">
    <source>
        <dbReference type="SAM" id="MobiDB-lite"/>
    </source>
</evidence>
<dbReference type="PANTHER" id="PTHR31180">
    <property type="entry name" value="CILIA- AND FLAGELLA-ASSOCIATED PROTEIN 107-RELATED"/>
    <property type="match status" value="1"/>
</dbReference>
<dbReference type="GO" id="GO:0030317">
    <property type="term" value="P:flagellated sperm motility"/>
    <property type="evidence" value="ECO:0007669"/>
    <property type="project" value="InterPro"/>
</dbReference>
<dbReference type="GO" id="GO:0005879">
    <property type="term" value="C:axonemal microtubule"/>
    <property type="evidence" value="ECO:0007669"/>
    <property type="project" value="TreeGrafter"/>
</dbReference>
<accession>A0A8J6HQR7</accession>
<gene>
    <name evidence="10" type="ORF">GEV33_003817</name>
</gene>
<evidence type="ECO:0000256" key="5">
    <source>
        <dbReference type="ARBA" id="ARBA00023212"/>
    </source>
</evidence>
<evidence type="ECO:0000256" key="8">
    <source>
        <dbReference type="ARBA" id="ARBA00046435"/>
    </source>
</evidence>
<dbReference type="Proteomes" id="UP000719412">
    <property type="component" value="Unassembled WGS sequence"/>
</dbReference>
<comment type="caution">
    <text evidence="10">The sequence shown here is derived from an EMBL/GenBank/DDBJ whole genome shotgun (WGS) entry which is preliminary data.</text>
</comment>
<comment type="function">
    <text evidence="7">Microtubule inner protein (MIP) part of the dynein-decorated doublet microtubules (DMTs) in cilia axoneme, which is required for motile cilia beating.</text>
</comment>